<keyword evidence="2 5" id="KW-0812">Transmembrane</keyword>
<feature type="transmembrane region" description="Helical" evidence="5">
    <location>
        <begin position="189"/>
        <end position="209"/>
    </location>
</feature>
<evidence type="ECO:0000313" key="6">
    <source>
        <dbReference type="EMBL" id="RKD73184.1"/>
    </source>
</evidence>
<dbReference type="InterPro" id="IPR038770">
    <property type="entry name" value="Na+/solute_symporter_sf"/>
</dbReference>
<keyword evidence="7" id="KW-1185">Reference proteome</keyword>
<evidence type="ECO:0000256" key="1">
    <source>
        <dbReference type="ARBA" id="ARBA00004141"/>
    </source>
</evidence>
<protein>
    <submittedName>
        <fullName evidence="6">BASS family bile acid:Na+ symporter</fullName>
    </submittedName>
</protein>
<comment type="caution">
    <text evidence="6">The sequence shown here is derived from an EMBL/GenBank/DDBJ whole genome shotgun (WGS) entry which is preliminary data.</text>
</comment>
<dbReference type="Gene3D" id="1.20.1530.20">
    <property type="match status" value="1"/>
</dbReference>
<reference evidence="6 7" key="1">
    <citation type="submission" date="2018-09" db="EMBL/GenBank/DDBJ databases">
        <title>Genomic Encyclopedia of Archaeal and Bacterial Type Strains, Phase II (KMG-II): from individual species to whole genera.</title>
        <authorList>
            <person name="Goeker M."/>
        </authorList>
    </citation>
    <scope>NUCLEOTIDE SEQUENCE [LARGE SCALE GENOMIC DNA]</scope>
    <source>
        <strain evidence="6 7">DSM 17008</strain>
    </source>
</reference>
<dbReference type="PANTHER" id="PTHR10361:SF28">
    <property type="entry name" value="P3 PROTEIN-RELATED"/>
    <property type="match status" value="1"/>
</dbReference>
<feature type="transmembrane region" description="Helical" evidence="5">
    <location>
        <begin position="95"/>
        <end position="118"/>
    </location>
</feature>
<feature type="transmembrane region" description="Helical" evidence="5">
    <location>
        <begin position="33"/>
        <end position="52"/>
    </location>
</feature>
<dbReference type="EMBL" id="RAPK01000009">
    <property type="protein sequence ID" value="RKD73184.1"/>
    <property type="molecule type" value="Genomic_DNA"/>
</dbReference>
<dbReference type="RefSeq" id="WP_120193557.1">
    <property type="nucleotide sequence ID" value="NZ_RAPK01000009.1"/>
</dbReference>
<gene>
    <name evidence="6" type="ORF">ATL39_2390</name>
</gene>
<dbReference type="GO" id="GO:0016020">
    <property type="term" value="C:membrane"/>
    <property type="evidence" value="ECO:0007669"/>
    <property type="project" value="UniProtKB-SubCell"/>
</dbReference>
<dbReference type="Pfam" id="PF01758">
    <property type="entry name" value="SBF"/>
    <property type="match status" value="1"/>
</dbReference>
<dbReference type="InterPro" id="IPR002657">
    <property type="entry name" value="BilAc:Na_symport/Acr3"/>
</dbReference>
<proteinExistence type="predicted"/>
<feature type="transmembrane region" description="Helical" evidence="5">
    <location>
        <begin position="158"/>
        <end position="177"/>
    </location>
</feature>
<accession>A0A419V3V5</accession>
<dbReference type="InterPro" id="IPR004710">
    <property type="entry name" value="Bilac:Na_transpt"/>
</dbReference>
<organism evidence="6 7">
    <name type="scientific">Sinobaca qinghaiensis</name>
    <dbReference type="NCBI Taxonomy" id="342944"/>
    <lineage>
        <taxon>Bacteria</taxon>
        <taxon>Bacillati</taxon>
        <taxon>Bacillota</taxon>
        <taxon>Bacilli</taxon>
        <taxon>Bacillales</taxon>
        <taxon>Sporolactobacillaceae</taxon>
        <taxon>Sinobaca</taxon>
    </lineage>
</organism>
<keyword evidence="3 5" id="KW-1133">Transmembrane helix</keyword>
<feature type="transmembrane region" description="Helical" evidence="5">
    <location>
        <begin position="7"/>
        <end position="27"/>
    </location>
</feature>
<evidence type="ECO:0000256" key="5">
    <source>
        <dbReference type="SAM" id="Phobius"/>
    </source>
</evidence>
<dbReference type="PANTHER" id="PTHR10361">
    <property type="entry name" value="SODIUM-BILE ACID COTRANSPORTER"/>
    <property type="match status" value="1"/>
</dbReference>
<name>A0A419V3V5_9BACL</name>
<feature type="transmembrane region" description="Helical" evidence="5">
    <location>
        <begin position="64"/>
        <end position="89"/>
    </location>
</feature>
<evidence type="ECO:0000256" key="4">
    <source>
        <dbReference type="ARBA" id="ARBA00023136"/>
    </source>
</evidence>
<evidence type="ECO:0000313" key="7">
    <source>
        <dbReference type="Proteomes" id="UP000285120"/>
    </source>
</evidence>
<sequence>MDQVTLFVNKYFAVFVLAAAGAAFLLPDVFVGITAYITLLLGIIMFGMGMTLKGADFGIIAKKPFPVIVGVIAQFVIMPAAAFLIALLMQLPPEIAAGLVLVGASPGGTASNVMVYLAKGDVALSVAMTSVSTILAVVMTPLLLLLFANTWLPVDAGAMLLSIVQVILIPITLGIVVRKLLPAVVDKGTKILPVVSMAAIVAIVAGVLAANRENVIETGALVIAAVILHNGFGLLLGYAAAMFMGLNQAQRRAVSLEVGMQNSALASQLATVHFTPLAALPAAVFSVWHNISGPLLVSWWGRKNRA</sequence>
<dbReference type="Proteomes" id="UP000285120">
    <property type="component" value="Unassembled WGS sequence"/>
</dbReference>
<evidence type="ECO:0000256" key="2">
    <source>
        <dbReference type="ARBA" id="ARBA00022692"/>
    </source>
</evidence>
<comment type="subcellular location">
    <subcellularLocation>
        <location evidence="1">Membrane</location>
        <topology evidence="1">Multi-pass membrane protein</topology>
    </subcellularLocation>
</comment>
<feature type="transmembrane region" description="Helical" evidence="5">
    <location>
        <begin position="221"/>
        <end position="246"/>
    </location>
</feature>
<feature type="transmembrane region" description="Helical" evidence="5">
    <location>
        <begin position="130"/>
        <end position="152"/>
    </location>
</feature>
<dbReference type="AlphaFoldDB" id="A0A419V3V5"/>
<keyword evidence="4 5" id="KW-0472">Membrane</keyword>
<dbReference type="OrthoDB" id="9806785at2"/>
<evidence type="ECO:0000256" key="3">
    <source>
        <dbReference type="ARBA" id="ARBA00022989"/>
    </source>
</evidence>